<dbReference type="CDD" id="cd22160">
    <property type="entry name" value="F-box_AtFBL13-like"/>
    <property type="match status" value="1"/>
</dbReference>
<dbReference type="PANTHER" id="PTHR34223">
    <property type="entry name" value="OS11G0201299 PROTEIN"/>
    <property type="match status" value="1"/>
</dbReference>
<protein>
    <recommendedName>
        <fullName evidence="1">F-box domain-containing protein</fullName>
    </recommendedName>
</protein>
<evidence type="ECO:0000313" key="2">
    <source>
        <dbReference type="EMBL" id="JAE14184.1"/>
    </source>
</evidence>
<dbReference type="SUPFAM" id="SSF81383">
    <property type="entry name" value="F-box domain"/>
    <property type="match status" value="1"/>
</dbReference>
<dbReference type="InterPro" id="IPR053197">
    <property type="entry name" value="F-box_SCFL_complex_component"/>
</dbReference>
<feature type="domain" description="F-box" evidence="1">
    <location>
        <begin position="19"/>
        <end position="65"/>
    </location>
</feature>
<dbReference type="PANTHER" id="PTHR34223:SF51">
    <property type="entry name" value="OS06G0556300 PROTEIN"/>
    <property type="match status" value="1"/>
</dbReference>
<dbReference type="EMBL" id="GBRH01183712">
    <property type="protein sequence ID" value="JAE14184.1"/>
    <property type="molecule type" value="Transcribed_RNA"/>
</dbReference>
<dbReference type="InterPro" id="IPR053781">
    <property type="entry name" value="F-box_AtFBL13-like"/>
</dbReference>
<reference evidence="2" key="1">
    <citation type="submission" date="2014-09" db="EMBL/GenBank/DDBJ databases">
        <authorList>
            <person name="Magalhaes I.L.F."/>
            <person name="Oliveira U."/>
            <person name="Santos F.R."/>
            <person name="Vidigal T.H.D.A."/>
            <person name="Brescovit A.D."/>
            <person name="Santos A.J."/>
        </authorList>
    </citation>
    <scope>NUCLEOTIDE SEQUENCE</scope>
    <source>
        <tissue evidence="2">Shoot tissue taken approximately 20 cm above the soil surface</tissue>
    </source>
</reference>
<organism evidence="2">
    <name type="scientific">Arundo donax</name>
    <name type="common">Giant reed</name>
    <name type="synonym">Donax arundinaceus</name>
    <dbReference type="NCBI Taxonomy" id="35708"/>
    <lineage>
        <taxon>Eukaryota</taxon>
        <taxon>Viridiplantae</taxon>
        <taxon>Streptophyta</taxon>
        <taxon>Embryophyta</taxon>
        <taxon>Tracheophyta</taxon>
        <taxon>Spermatophyta</taxon>
        <taxon>Magnoliopsida</taxon>
        <taxon>Liliopsida</taxon>
        <taxon>Poales</taxon>
        <taxon>Poaceae</taxon>
        <taxon>PACMAD clade</taxon>
        <taxon>Arundinoideae</taxon>
        <taxon>Arundineae</taxon>
        <taxon>Arundo</taxon>
    </lineage>
</organism>
<dbReference type="SUPFAM" id="SSF52047">
    <property type="entry name" value="RNI-like"/>
    <property type="match status" value="1"/>
</dbReference>
<dbReference type="InterPro" id="IPR001810">
    <property type="entry name" value="F-box_dom"/>
</dbReference>
<dbReference type="AlphaFoldDB" id="A0A0A9FSJ5"/>
<proteinExistence type="predicted"/>
<reference evidence="2" key="2">
    <citation type="journal article" date="2015" name="Data Brief">
        <title>Shoot transcriptome of the giant reed, Arundo donax.</title>
        <authorList>
            <person name="Barrero R.A."/>
            <person name="Guerrero F.D."/>
            <person name="Moolhuijzen P."/>
            <person name="Goolsby J.A."/>
            <person name="Tidwell J."/>
            <person name="Bellgard S.E."/>
            <person name="Bellgard M.I."/>
        </authorList>
    </citation>
    <scope>NUCLEOTIDE SEQUENCE</scope>
    <source>
        <tissue evidence="2">Shoot tissue taken approximately 20 cm above the soil surface</tissue>
    </source>
</reference>
<dbReference type="InterPro" id="IPR036047">
    <property type="entry name" value="F-box-like_dom_sf"/>
</dbReference>
<dbReference type="PROSITE" id="PS50181">
    <property type="entry name" value="FBOX"/>
    <property type="match status" value="1"/>
</dbReference>
<dbReference type="Pfam" id="PF00646">
    <property type="entry name" value="F-box"/>
    <property type="match status" value="1"/>
</dbReference>
<accession>A0A0A9FSJ5</accession>
<name>A0A0A9FSJ5_ARUDO</name>
<sequence length="377" mass="42689">MAPSSKAARSKKVAMEDGVDRLSTLPDGPLQHVLSFLPSRDAVRTSMLGRRWRDQWKSVRALRVMDTKKFKSANGLNMFINYLLLLRNRVPLDVVEIKCYGGDDLDESFRYIKQWVRYALSLEVQVLRVCIIDEDILFEEDNMMRWPLPNRLITSRLLKKLELIRVESVGRSLDFSSCPALKDLKMEFCDLQFDRITSLSLEHLSITYCAFKSNVRTRICTPSLISLELVDCKERTPLLERMPLLVSAFVRLRYCCDYCAKSYEVGDCGDNSCEGCRGSNIGNCTSVLLEGLSDAANLELTAETAVLIFRKDLTQCPVFSKLKTLLLNDWCLTANLGALICILQHSPKLEKLTLQLPEVSVSSWRGHNLATDAATLS</sequence>
<evidence type="ECO:0000259" key="1">
    <source>
        <dbReference type="PROSITE" id="PS50181"/>
    </source>
</evidence>